<dbReference type="SUPFAM" id="SSF49265">
    <property type="entry name" value="Fibronectin type III"/>
    <property type="match status" value="1"/>
</dbReference>
<feature type="domain" description="Fibronectin type-III" evidence="4">
    <location>
        <begin position="1348"/>
        <end position="1444"/>
    </location>
</feature>
<organism evidence="5 6">
    <name type="scientific">Candidatus Roizmanbacteria bacterium CG03_land_8_20_14_0_80_39_12</name>
    <dbReference type="NCBI Taxonomy" id="1974847"/>
    <lineage>
        <taxon>Bacteria</taxon>
        <taxon>Candidatus Roizmaniibacteriota</taxon>
    </lineage>
</organism>
<dbReference type="InterPro" id="IPR002477">
    <property type="entry name" value="Peptidoglycan-bd-like"/>
</dbReference>
<keyword evidence="3" id="KW-1133">Transmembrane helix</keyword>
<evidence type="ECO:0000313" key="6">
    <source>
        <dbReference type="Proteomes" id="UP000230119"/>
    </source>
</evidence>
<dbReference type="Gene3D" id="2.40.10.500">
    <property type="match status" value="1"/>
</dbReference>
<dbReference type="InterPro" id="IPR011042">
    <property type="entry name" value="6-blade_b-propeller_TolB-like"/>
</dbReference>
<dbReference type="Gene3D" id="2.60.40.10">
    <property type="entry name" value="Immunoglobulins"/>
    <property type="match status" value="1"/>
</dbReference>
<protein>
    <recommendedName>
        <fullName evidence="4">Fibronectin type-III domain-containing protein</fullName>
    </recommendedName>
</protein>
<dbReference type="InterPro" id="IPR036365">
    <property type="entry name" value="PGBD-like_sf"/>
</dbReference>
<feature type="repeat" description="NHL" evidence="2">
    <location>
        <begin position="159"/>
        <end position="197"/>
    </location>
</feature>
<gene>
    <name evidence="5" type="ORF">COS52_04130</name>
</gene>
<dbReference type="InterPro" id="IPR013783">
    <property type="entry name" value="Ig-like_fold"/>
</dbReference>
<dbReference type="InterPro" id="IPR001258">
    <property type="entry name" value="NHL_repeat"/>
</dbReference>
<dbReference type="CDD" id="cd05819">
    <property type="entry name" value="NHL"/>
    <property type="match status" value="1"/>
</dbReference>
<dbReference type="Gene3D" id="1.10.101.10">
    <property type="entry name" value="PGBD-like superfamily/PGBD"/>
    <property type="match status" value="1"/>
</dbReference>
<dbReference type="PROSITE" id="PS51125">
    <property type="entry name" value="NHL"/>
    <property type="match status" value="6"/>
</dbReference>
<feature type="repeat" description="NHL" evidence="2">
    <location>
        <begin position="441"/>
        <end position="472"/>
    </location>
</feature>
<dbReference type="Pfam" id="PF01471">
    <property type="entry name" value="PG_binding_1"/>
    <property type="match status" value="1"/>
</dbReference>
<evidence type="ECO:0000259" key="4">
    <source>
        <dbReference type="PROSITE" id="PS50853"/>
    </source>
</evidence>
<feature type="repeat" description="NHL" evidence="2">
    <location>
        <begin position="549"/>
        <end position="580"/>
    </location>
</feature>
<keyword evidence="3" id="KW-0812">Transmembrane</keyword>
<dbReference type="Gene3D" id="2.120.10.30">
    <property type="entry name" value="TolB, C-terminal domain"/>
    <property type="match status" value="3"/>
</dbReference>
<dbReference type="Pfam" id="PF01436">
    <property type="entry name" value="NHL"/>
    <property type="match status" value="1"/>
</dbReference>
<dbReference type="InterPro" id="IPR050952">
    <property type="entry name" value="TRIM-NHL_E3_ligases"/>
</dbReference>
<dbReference type="InterPro" id="IPR036366">
    <property type="entry name" value="PGBDSf"/>
</dbReference>
<feature type="transmembrane region" description="Helical" evidence="3">
    <location>
        <begin position="34"/>
        <end position="51"/>
    </location>
</feature>
<evidence type="ECO:0000313" key="5">
    <source>
        <dbReference type="EMBL" id="PIV08169.1"/>
    </source>
</evidence>
<feature type="repeat" description="NHL" evidence="2">
    <location>
        <begin position="211"/>
        <end position="247"/>
    </location>
</feature>
<dbReference type="PROSITE" id="PS50853">
    <property type="entry name" value="FN3"/>
    <property type="match status" value="1"/>
</dbReference>
<dbReference type="InterPro" id="IPR003961">
    <property type="entry name" value="FN3_dom"/>
</dbReference>
<dbReference type="EMBL" id="PEVA01000175">
    <property type="protein sequence ID" value="PIV08169.1"/>
    <property type="molecule type" value="Genomic_DNA"/>
</dbReference>
<dbReference type="SUPFAM" id="SSF47090">
    <property type="entry name" value="PGBD-like"/>
    <property type="match status" value="1"/>
</dbReference>
<reference evidence="6" key="1">
    <citation type="submission" date="2017-09" db="EMBL/GenBank/DDBJ databases">
        <title>Depth-based differentiation of microbial function through sediment-hosted aquifers and enrichment of novel symbionts in the deep terrestrial subsurface.</title>
        <authorList>
            <person name="Probst A.J."/>
            <person name="Ladd B."/>
            <person name="Jarett J.K."/>
            <person name="Geller-Mcgrath D.E."/>
            <person name="Sieber C.M.K."/>
            <person name="Emerson J.B."/>
            <person name="Anantharaman K."/>
            <person name="Thomas B.C."/>
            <person name="Malmstrom R."/>
            <person name="Stieglmeier M."/>
            <person name="Klingl A."/>
            <person name="Woyke T."/>
            <person name="Ryan C.M."/>
            <person name="Banfield J.F."/>
        </authorList>
    </citation>
    <scope>NUCLEOTIDE SEQUENCE [LARGE SCALE GENOMIC DNA]</scope>
</reference>
<proteinExistence type="predicted"/>
<sequence length="1564" mass="165378">MTFTLSYYYSELYPFIIFFIFISNKKGVGVKRSLLLILAAFVVALFVYPTPTHADFKKDFLYKFQSRWSDIVINSTGSRIFIINDSYSRIEEYSSSGVLQAIHGNFGTTSTEFNRPQGLAIDSTDILYVLDTGNNRVIRYTVPLSAVSGTALGVTTTWGAYGTAAGQFNNPTGIATDDTYVYIADTDNNRVQKCTSDGVTCTVWGALGTYNGKFSSPKGITYDDSQAPERVYVTDTGNNRVQWFDTSGTYLGQFGSYGSGTSQFVLPYRAVTDSTGSFIFVLDTLNRVQRLSKTDGVADHTFSLTTSGAGITISPSSVLYITSLPTTYQTYSTTTLLLTSTVTNDIGHPVDLALDSSGNVYINNNFPSPNFPVVQKFNSSFVQQAEWRGNGDFGNTASGPLGFGMNTGDDWFVADTDNNSVQKFSFTTGAWAYTITGAPTPFVSPKDVATETTGKFYVADTGNSRVVKFDSSGSQVWALLLPTVAAGTPTPPVGATPEPYGITVASDNTIYVADAGYHRILKYHANDDGLNPEASWGEFGSADSSTIPQFDSPQGMSIDSAGNIYVADTGNNRIQRFDQAGTLATREVWGSYGPQDGNFINPRNVYVDSSNRVYVSEMGELVGSVVRNRRVQVFGDATASAGLTITQTNGTTIGEGLTASAAAYLIDSYTVKLTTQPSTTVSVALTVSEPTQATVSSPTLAFTPENWNIPQVVTVIPTHDFVSNGTHSVVISHKPSSTDIHYANPLAVSWSNVTVTINDTIDVPGITFSSNTVASSTEGTTLSNAYTIVLNTKPTASVAVTLTPDSSLQVSPSSFTFTTADGDWDSPRQVAILPVHDYIAQGTHVGTIFHSSASNDSNYGPDVLFSDASGNVLVTITDIDSAGVSISESSVSVSESGTTDTYTVSLTSLPTNDVLVLLSDASPSAMVSMSPSSLTFTSSTWSDPQTVTVSAIADSLVNPINPRSTKILHAATSGDSLYQDINIASVSASITDTDTSGLLIFRPGGGSVTIAEGGATDTYAFQLTSIPTSNVTATLTSTDGQATTSAYFYTFTPSNWNVAQYATVSAVDDALEEGTHNGIIIHTLASSDGNFDGLTSNQTASITDNDAAGIIIRLPNDVINIAEAGPADTYYVRLNSQPTATVTLDFGVQNQATASPGVLTFSSSNWSAEQEITITAIQDYIVEGAATATITYTGISSDTNYSGITASFVANIADDDSMSPGVSVVETDGGTSVTKDVTTDTYTLSLTSKPSTNVKIKITASGPEATTSAGVYWFTPSVWDVPQTVNVSAKTSPAGGKTVIFTHLITSLDAHYNDFTPSPTVNVTVNERSSSSGSNGPVAAPVCGKTPPYSAPHLFQINTTQTEATLYFTPIKNDISYYFIAYGFTPGDLRFGTSFEWGPYDGVIDHSVGMLTPGTKYYFQIRGGNGCATGPWSSSVSATSVGPERSAQTVYTFYGAAQSTVTSSGSTSGGSSTGGINLTRDLFPGSQGADVRSLQQYLNSKGFTLANSGAGSPGNETTYYGSLTAAAVRRFQETHFQEILSPKGYSSGTGICGPSTRSYINSHP</sequence>
<feature type="repeat" description="NHL" evidence="2">
    <location>
        <begin position="104"/>
        <end position="143"/>
    </location>
</feature>
<feature type="repeat" description="NHL" evidence="2">
    <location>
        <begin position="499"/>
        <end position="526"/>
    </location>
</feature>
<feature type="transmembrane region" description="Helical" evidence="3">
    <location>
        <begin position="6"/>
        <end position="22"/>
    </location>
</feature>
<dbReference type="PANTHER" id="PTHR24104:SF25">
    <property type="entry name" value="PROTEIN LIN-41"/>
    <property type="match status" value="1"/>
</dbReference>
<dbReference type="Pfam" id="PF08450">
    <property type="entry name" value="SGL"/>
    <property type="match status" value="1"/>
</dbReference>
<dbReference type="GO" id="GO:0008270">
    <property type="term" value="F:zinc ion binding"/>
    <property type="evidence" value="ECO:0007669"/>
    <property type="project" value="UniProtKB-KW"/>
</dbReference>
<accession>A0A2M7BRP4</accession>
<evidence type="ECO:0000256" key="1">
    <source>
        <dbReference type="ARBA" id="ARBA00022737"/>
    </source>
</evidence>
<dbReference type="SUPFAM" id="SSF101898">
    <property type="entry name" value="NHL repeat"/>
    <property type="match status" value="2"/>
</dbReference>
<comment type="caution">
    <text evidence="5">The sequence shown here is derived from an EMBL/GenBank/DDBJ whole genome shotgun (WGS) entry which is preliminary data.</text>
</comment>
<dbReference type="InterPro" id="IPR036116">
    <property type="entry name" value="FN3_sf"/>
</dbReference>
<evidence type="ECO:0000256" key="2">
    <source>
        <dbReference type="PROSITE-ProRule" id="PRU00504"/>
    </source>
</evidence>
<dbReference type="PANTHER" id="PTHR24104">
    <property type="entry name" value="E3 UBIQUITIN-PROTEIN LIGASE NHLRC1-RELATED"/>
    <property type="match status" value="1"/>
</dbReference>
<name>A0A2M7BRP4_9BACT</name>
<dbReference type="InterPro" id="IPR013658">
    <property type="entry name" value="SGL"/>
</dbReference>
<keyword evidence="1" id="KW-0677">Repeat</keyword>
<dbReference type="Proteomes" id="UP000230119">
    <property type="component" value="Unassembled WGS sequence"/>
</dbReference>
<evidence type="ECO:0000256" key="3">
    <source>
        <dbReference type="SAM" id="Phobius"/>
    </source>
</evidence>
<keyword evidence="3" id="KW-0472">Membrane</keyword>